<dbReference type="AlphaFoldDB" id="A0A1V9YUV2"/>
<keyword evidence="5" id="KW-1185">Reference proteome</keyword>
<protein>
    <submittedName>
        <fullName evidence="4">ATP-binding Cassette (ABC) Superfamily</fullName>
    </submittedName>
</protein>
<dbReference type="GO" id="GO:0016020">
    <property type="term" value="C:membrane"/>
    <property type="evidence" value="ECO:0007669"/>
    <property type="project" value="InterPro"/>
</dbReference>
<keyword evidence="2" id="KW-0677">Repeat</keyword>
<keyword evidence="3" id="KW-0812">Transmembrane</keyword>
<dbReference type="GO" id="GO:0005524">
    <property type="term" value="F:ATP binding"/>
    <property type="evidence" value="ECO:0007669"/>
    <property type="project" value="UniProtKB-KW"/>
</dbReference>
<reference evidence="4 5" key="1">
    <citation type="journal article" date="2014" name="Genome Biol. Evol.">
        <title>The secreted proteins of Achlya hypogyna and Thraustotheca clavata identify the ancestral oomycete secretome and reveal gene acquisitions by horizontal gene transfer.</title>
        <authorList>
            <person name="Misner I."/>
            <person name="Blouin N."/>
            <person name="Leonard G."/>
            <person name="Richards T.A."/>
            <person name="Lane C.E."/>
        </authorList>
    </citation>
    <scope>NUCLEOTIDE SEQUENCE [LARGE SCALE GENOMIC DNA]</scope>
    <source>
        <strain evidence="4 5">ATCC 48635</strain>
    </source>
</reference>
<dbReference type="GO" id="GO:0140359">
    <property type="term" value="F:ABC-type transporter activity"/>
    <property type="evidence" value="ECO:0007669"/>
    <property type="project" value="InterPro"/>
</dbReference>
<dbReference type="PANTHER" id="PTHR19229:SF36">
    <property type="entry name" value="ATP-BINDING CASSETTE SUB-FAMILY A MEMBER 2"/>
    <property type="match status" value="1"/>
</dbReference>
<dbReference type="Proteomes" id="UP000243579">
    <property type="component" value="Unassembled WGS sequence"/>
</dbReference>
<keyword evidence="3" id="KW-0472">Membrane</keyword>
<feature type="non-terminal residue" evidence="4">
    <location>
        <position position="452"/>
    </location>
</feature>
<gene>
    <name evidence="4" type="ORF">ACHHYP_06194</name>
</gene>
<dbReference type="OrthoDB" id="163081at2759"/>
<dbReference type="EMBL" id="JNBR01000784">
    <property type="protein sequence ID" value="OQR89575.1"/>
    <property type="molecule type" value="Genomic_DNA"/>
</dbReference>
<dbReference type="InterPro" id="IPR026082">
    <property type="entry name" value="ABCA"/>
</dbReference>
<feature type="transmembrane region" description="Helical" evidence="3">
    <location>
        <begin position="426"/>
        <end position="447"/>
    </location>
</feature>
<keyword evidence="4" id="KW-0547">Nucleotide-binding</keyword>
<evidence type="ECO:0000256" key="3">
    <source>
        <dbReference type="SAM" id="Phobius"/>
    </source>
</evidence>
<evidence type="ECO:0000313" key="4">
    <source>
        <dbReference type="EMBL" id="OQR89575.1"/>
    </source>
</evidence>
<proteinExistence type="predicted"/>
<keyword evidence="3" id="KW-1133">Transmembrane helix</keyword>
<dbReference type="STRING" id="1202772.A0A1V9YUV2"/>
<keyword evidence="1" id="KW-0813">Transport</keyword>
<evidence type="ECO:0000313" key="5">
    <source>
        <dbReference type="Proteomes" id="UP000243579"/>
    </source>
</evidence>
<dbReference type="PANTHER" id="PTHR19229">
    <property type="entry name" value="ATP-BINDING CASSETTE TRANSPORTER SUBFAMILY A ABCA"/>
    <property type="match status" value="1"/>
</dbReference>
<name>A0A1V9YUV2_ACHHY</name>
<evidence type="ECO:0000256" key="1">
    <source>
        <dbReference type="ARBA" id="ARBA00022448"/>
    </source>
</evidence>
<evidence type="ECO:0000256" key="2">
    <source>
        <dbReference type="ARBA" id="ARBA00022737"/>
    </source>
</evidence>
<keyword evidence="4" id="KW-0067">ATP-binding</keyword>
<accession>A0A1V9YUV2</accession>
<comment type="caution">
    <text evidence="4">The sequence shown here is derived from an EMBL/GenBank/DDBJ whole genome shotgun (WGS) entry which is preliminary data.</text>
</comment>
<sequence>MLAREQSPTPVLSAAQPTPAHIRPLLWKNFLLKKKHPVKWVLEMIVPVAFIILMGGLKHLMDDVKVPSGWASDTTVPGDDTQGTAYNLYMTTPMRNASYAKYYTTETTMAALLMNLAVKAYQGAQSMADFTLAQNLSCSAFVVQGKVSLDPTSPNAVPQACAGRVVPWKIAIVPDTAFSREYFARTLAKWHPAVPLTNASALGTPTIPAFADSVIFFPDEATLEAHITDNKYGKDLEHPVIHSAIVFKTPPSDTQIGSAQSLDYAIRLNSTLGKGGIPGDVPRTNLPAYDPLQKSIDVTNYQNYALTGFMTLQTAVTRFVLCQPSWTNGVAGNCTNARATADETPVLDARFYEQIENDFTLQAIAGFYNQLPFPTKIDLARVPAASKQALLLPLRQAPQPYYGQHVYPFPIEGYTSSPFYTSVSSFFAIIFIISYLFSISSILVALITEKEN</sequence>
<dbReference type="GO" id="GO:0005319">
    <property type="term" value="F:lipid transporter activity"/>
    <property type="evidence" value="ECO:0007669"/>
    <property type="project" value="TreeGrafter"/>
</dbReference>
<organism evidence="4 5">
    <name type="scientific">Achlya hypogyna</name>
    <name type="common">Oomycete</name>
    <name type="synonym">Protoachlya hypogyna</name>
    <dbReference type="NCBI Taxonomy" id="1202772"/>
    <lineage>
        <taxon>Eukaryota</taxon>
        <taxon>Sar</taxon>
        <taxon>Stramenopiles</taxon>
        <taxon>Oomycota</taxon>
        <taxon>Saprolegniomycetes</taxon>
        <taxon>Saprolegniales</taxon>
        <taxon>Achlyaceae</taxon>
        <taxon>Achlya</taxon>
    </lineage>
</organism>